<comment type="caution">
    <text evidence="2">The sequence shown here is derived from an EMBL/GenBank/DDBJ whole genome shotgun (WGS) entry which is preliminary data.</text>
</comment>
<dbReference type="AlphaFoldDB" id="A0A2N7TG51"/>
<evidence type="ECO:0008006" key="4">
    <source>
        <dbReference type="Google" id="ProtNLM"/>
    </source>
</evidence>
<evidence type="ECO:0000313" key="3">
    <source>
        <dbReference type="Proteomes" id="UP000235346"/>
    </source>
</evidence>
<name>A0A2N7TG51_9GAMM</name>
<organism evidence="2 3">
    <name type="scientific">Halomonas heilongjiangensis</name>
    <dbReference type="NCBI Taxonomy" id="1387883"/>
    <lineage>
        <taxon>Bacteria</taxon>
        <taxon>Pseudomonadati</taxon>
        <taxon>Pseudomonadota</taxon>
        <taxon>Gammaproteobacteria</taxon>
        <taxon>Oceanospirillales</taxon>
        <taxon>Halomonadaceae</taxon>
        <taxon>Halomonas</taxon>
    </lineage>
</organism>
<reference evidence="2 3" key="1">
    <citation type="submission" date="2018-01" db="EMBL/GenBank/DDBJ databases">
        <title>Halomonas endophytica sp. nov., isolated from storage liquid in the stems of Populus euphratica.</title>
        <authorList>
            <person name="Chen C."/>
        </authorList>
    </citation>
    <scope>NUCLEOTIDE SEQUENCE [LARGE SCALE GENOMIC DNA]</scope>
    <source>
        <strain evidence="2 3">DSM 26881</strain>
    </source>
</reference>
<accession>A0A2N7TG51</accession>
<keyword evidence="3" id="KW-1185">Reference proteome</keyword>
<feature type="chain" id="PRO_5016350648" description="DUF2946 domain-containing protein" evidence="1">
    <location>
        <begin position="36"/>
        <end position="107"/>
    </location>
</feature>
<sequence>MTRLAGTSLHRTRGGRLLALLLVLLLAMGSLSSHGAMDSHALDCGITPQLEHLDAGTSDRDEPRCSACTALAFDLLPAHAAPELPTIGPASAVVAHSPLPPRRPPRA</sequence>
<proteinExistence type="predicted"/>
<keyword evidence="1" id="KW-0732">Signal</keyword>
<dbReference type="OrthoDB" id="9885766at2"/>
<dbReference type="EMBL" id="PNRE01000100">
    <property type="protein sequence ID" value="PMR67138.1"/>
    <property type="molecule type" value="Genomic_DNA"/>
</dbReference>
<protein>
    <recommendedName>
        <fullName evidence="4">DUF2946 domain-containing protein</fullName>
    </recommendedName>
</protein>
<gene>
    <name evidence="2" type="ORF">C1H66_20905</name>
</gene>
<evidence type="ECO:0000313" key="2">
    <source>
        <dbReference type="EMBL" id="PMR67138.1"/>
    </source>
</evidence>
<dbReference type="Proteomes" id="UP000235346">
    <property type="component" value="Unassembled WGS sequence"/>
</dbReference>
<dbReference type="RefSeq" id="WP_102629800.1">
    <property type="nucleotide sequence ID" value="NZ_PDOH01000049.1"/>
</dbReference>
<feature type="signal peptide" evidence="1">
    <location>
        <begin position="1"/>
        <end position="35"/>
    </location>
</feature>
<evidence type="ECO:0000256" key="1">
    <source>
        <dbReference type="SAM" id="SignalP"/>
    </source>
</evidence>